<dbReference type="PANTHER" id="PTHR32309">
    <property type="entry name" value="TYROSINE-PROTEIN KINASE"/>
    <property type="match status" value="1"/>
</dbReference>
<keyword evidence="3" id="KW-0812">Transmembrane</keyword>
<dbReference type="EMBL" id="SAVA01000006">
    <property type="protein sequence ID" value="RWR51739.1"/>
    <property type="molecule type" value="Genomic_DNA"/>
</dbReference>
<dbReference type="GO" id="GO:0004713">
    <property type="term" value="F:protein tyrosine kinase activity"/>
    <property type="evidence" value="ECO:0007669"/>
    <property type="project" value="TreeGrafter"/>
</dbReference>
<dbReference type="RefSeq" id="WP_128156613.1">
    <property type="nucleotide sequence ID" value="NZ_JBHSOM010000026.1"/>
</dbReference>
<feature type="coiled-coil region" evidence="1">
    <location>
        <begin position="265"/>
        <end position="315"/>
    </location>
</feature>
<keyword evidence="3" id="KW-0472">Membrane</keyword>
<dbReference type="PANTHER" id="PTHR32309:SF13">
    <property type="entry name" value="FERRIC ENTEROBACTIN TRANSPORT PROTEIN FEPE"/>
    <property type="match status" value="1"/>
</dbReference>
<reference evidence="4 5" key="1">
    <citation type="submission" date="2019-01" db="EMBL/GenBank/DDBJ databases">
        <title>Sinorhodobacter populi sp. nov. isolated from the symptomatic bark tissue of Populus euramericana canker.</title>
        <authorList>
            <person name="Xu G."/>
        </authorList>
    </citation>
    <scope>NUCLEOTIDE SEQUENCE [LARGE SCALE GENOMIC DNA]</scope>
    <source>
        <strain evidence="4 5">CGMCC 1.12963</strain>
    </source>
</reference>
<feature type="transmembrane region" description="Helical" evidence="3">
    <location>
        <begin position="390"/>
        <end position="414"/>
    </location>
</feature>
<evidence type="ECO:0000256" key="1">
    <source>
        <dbReference type="SAM" id="Coils"/>
    </source>
</evidence>
<comment type="caution">
    <text evidence="4">The sequence shown here is derived from an EMBL/GenBank/DDBJ whole genome shotgun (WGS) entry which is preliminary data.</text>
</comment>
<reference evidence="5" key="2">
    <citation type="submission" date="2019-01" db="EMBL/GenBank/DDBJ databases">
        <title>Sinorhodobacter populi sp. nov. isolated from the symptomatic bark tissue of Populus euramericana canker.</title>
        <authorList>
            <person name="Li Y."/>
        </authorList>
    </citation>
    <scope>NUCLEOTIDE SEQUENCE [LARGE SCALE GENOMIC DNA]</scope>
    <source>
        <strain evidence="5">CGMCC 1.12963</strain>
    </source>
</reference>
<protein>
    <submittedName>
        <fullName evidence="4">Sugar transporter</fullName>
    </submittedName>
</protein>
<accession>A0A443LRE4</accession>
<keyword evidence="3" id="KW-1133">Transmembrane helix</keyword>
<keyword evidence="1" id="KW-0175">Coiled coil</keyword>
<proteinExistence type="predicted"/>
<organism evidence="4 5">
    <name type="scientific">Paenirhodobacter huangdaonensis</name>
    <dbReference type="NCBI Taxonomy" id="2501515"/>
    <lineage>
        <taxon>Bacteria</taxon>
        <taxon>Pseudomonadati</taxon>
        <taxon>Pseudomonadota</taxon>
        <taxon>Alphaproteobacteria</taxon>
        <taxon>Rhodobacterales</taxon>
        <taxon>Rhodobacter group</taxon>
        <taxon>Paenirhodobacter</taxon>
    </lineage>
</organism>
<sequence>MPQRPGAGPGRRPGGMGGGKPGPGRGAAKEPPTVIVRPLPAAAAVKRRHRGLLYSLAAVVLIPLFVTALYLGLVARNQYASTVGFTVRQEDGTSGATSLLGGLSQFVGTSGGSRDSDILYEFIQSQEIVSDISQRIDLVGLYSKNWPWDPVFALSPNASIEDLLRYWQRMVRISYDQSAGLIEVRVLAFSPEDAQKIASEVVRESQKMINDLNTTAREDTMRYALEDLDTSLSRLKTAREAMTQFRTRTQMVDPASDLAGRMGVLNNLQQQLAQSLIDRDLLRDQKGSPGDDPRLDQANRRIDVIRQQIVKERQSFTSATGEPNSLPENYPNLISEYERLNVDQQFAEETYRAALAAVDVARANAARQSRYLAAYVRPTLPETSEFPRSWVILGLMALFLTLAWAIAAMVFYSIRDRR</sequence>
<keyword evidence="4" id="KW-0762">Sugar transport</keyword>
<feature type="region of interest" description="Disordered" evidence="2">
    <location>
        <begin position="1"/>
        <end position="33"/>
    </location>
</feature>
<evidence type="ECO:0000313" key="4">
    <source>
        <dbReference type="EMBL" id="RWR51739.1"/>
    </source>
</evidence>
<dbReference type="AlphaFoldDB" id="A0A443LRE4"/>
<name>A0A443LRE4_9RHOB</name>
<dbReference type="GO" id="GO:0005886">
    <property type="term" value="C:plasma membrane"/>
    <property type="evidence" value="ECO:0007669"/>
    <property type="project" value="TreeGrafter"/>
</dbReference>
<keyword evidence="5" id="KW-1185">Reference proteome</keyword>
<dbReference type="Proteomes" id="UP000288071">
    <property type="component" value="Unassembled WGS sequence"/>
</dbReference>
<evidence type="ECO:0000256" key="2">
    <source>
        <dbReference type="SAM" id="MobiDB-lite"/>
    </source>
</evidence>
<gene>
    <name evidence="4" type="ORF">EOW66_12240</name>
</gene>
<dbReference type="InterPro" id="IPR050445">
    <property type="entry name" value="Bact_polysacc_biosynth/exp"/>
</dbReference>
<feature type="compositionally biased region" description="Gly residues" evidence="2">
    <location>
        <begin position="7"/>
        <end position="25"/>
    </location>
</feature>
<evidence type="ECO:0000313" key="5">
    <source>
        <dbReference type="Proteomes" id="UP000288071"/>
    </source>
</evidence>
<keyword evidence="4" id="KW-0813">Transport</keyword>
<feature type="transmembrane region" description="Helical" evidence="3">
    <location>
        <begin position="52"/>
        <end position="73"/>
    </location>
</feature>
<evidence type="ECO:0000256" key="3">
    <source>
        <dbReference type="SAM" id="Phobius"/>
    </source>
</evidence>